<dbReference type="EMBL" id="DF973588">
    <property type="protein sequence ID" value="GAU35380.1"/>
    <property type="molecule type" value="Genomic_DNA"/>
</dbReference>
<dbReference type="OrthoDB" id="443981at2759"/>
<sequence>MRHELKMKYFVGNGYWLLSSYYQMQCGLKSLTDDKDPCSAPFTAITRGRHLCRFGSGKGILKGFVIPAMIGLVQSAKHDVMDWTCARG</sequence>
<proteinExistence type="predicted"/>
<accession>A0A2Z6NG63</accession>
<dbReference type="AlphaFoldDB" id="A0A2Z6NG63"/>
<evidence type="ECO:0000313" key="2">
    <source>
        <dbReference type="Proteomes" id="UP000242715"/>
    </source>
</evidence>
<organism evidence="1 2">
    <name type="scientific">Trifolium subterraneum</name>
    <name type="common">Subterranean clover</name>
    <dbReference type="NCBI Taxonomy" id="3900"/>
    <lineage>
        <taxon>Eukaryota</taxon>
        <taxon>Viridiplantae</taxon>
        <taxon>Streptophyta</taxon>
        <taxon>Embryophyta</taxon>
        <taxon>Tracheophyta</taxon>
        <taxon>Spermatophyta</taxon>
        <taxon>Magnoliopsida</taxon>
        <taxon>eudicotyledons</taxon>
        <taxon>Gunneridae</taxon>
        <taxon>Pentapetalae</taxon>
        <taxon>rosids</taxon>
        <taxon>fabids</taxon>
        <taxon>Fabales</taxon>
        <taxon>Fabaceae</taxon>
        <taxon>Papilionoideae</taxon>
        <taxon>50 kb inversion clade</taxon>
        <taxon>NPAAA clade</taxon>
        <taxon>Hologalegina</taxon>
        <taxon>IRL clade</taxon>
        <taxon>Trifolieae</taxon>
        <taxon>Trifolium</taxon>
    </lineage>
</organism>
<dbReference type="Proteomes" id="UP000242715">
    <property type="component" value="Unassembled WGS sequence"/>
</dbReference>
<gene>
    <name evidence="1" type="ORF">TSUD_57290</name>
</gene>
<reference evidence="2" key="1">
    <citation type="journal article" date="2017" name="Front. Plant Sci.">
        <title>Climate Clever Clovers: New Paradigm to Reduce the Environmental Footprint of Ruminants by Breeding Low Methanogenic Forages Utilizing Haplotype Variation.</title>
        <authorList>
            <person name="Kaur P."/>
            <person name="Appels R."/>
            <person name="Bayer P.E."/>
            <person name="Keeble-Gagnere G."/>
            <person name="Wang J."/>
            <person name="Hirakawa H."/>
            <person name="Shirasawa K."/>
            <person name="Vercoe P."/>
            <person name="Stefanova K."/>
            <person name="Durmic Z."/>
            <person name="Nichols P."/>
            <person name="Revell C."/>
            <person name="Isobe S.N."/>
            <person name="Edwards D."/>
            <person name="Erskine W."/>
        </authorList>
    </citation>
    <scope>NUCLEOTIDE SEQUENCE [LARGE SCALE GENOMIC DNA]</scope>
    <source>
        <strain evidence="2">cv. Daliak</strain>
    </source>
</reference>
<keyword evidence="2" id="KW-1185">Reference proteome</keyword>
<evidence type="ECO:0000313" key="1">
    <source>
        <dbReference type="EMBL" id="GAU35380.1"/>
    </source>
</evidence>
<protein>
    <submittedName>
        <fullName evidence="1">Uncharacterized protein</fullName>
    </submittedName>
</protein>
<name>A0A2Z6NG63_TRISU</name>